<evidence type="ECO:0000259" key="3">
    <source>
        <dbReference type="Pfam" id="PF00735"/>
    </source>
</evidence>
<accession>A0AAW1FBJ9</accession>
<gene>
    <name evidence="4" type="ORF">VZT92_009505</name>
</gene>
<sequence length="542" mass="62489">MAMNKNENTSSKYDFITCKELIHEGSPNVYQLRPTTKNIGTLKRMTLGEKNPNKKNKTILLVGETGAGKSTLINALVNFAIGVKWEDDVWFKIVEDEKKKQLESQTSDVIVYEIFGFEDETLPYSLTIIDSPGYGNTDGIEQDVIVSQRLFDLFRSEDGVDEMNVVGLVLKATENRLDERLSYVFNSVVSLFGKDMEHNIVVLITYSNGRTPRNALKALEAANIKSARNEENQPVYFLFDNCQNEERTDDIEDLQHADKIATKGMKQFIDFLGKTEPQKLEITVHVLNERIRLTACIQNLQERIQYIKLKRTEIQQTKEAVKKHEQEMKMNEEFTVEVDEAYKDIERIGGGWWWLMFFEGATCCKVCEENCHYPGCTVATTPSWCEVMKDGRCTACTKKCPVAAHVKEGWRFVSKTRRVKKTLQDVKVKYEKNKGENEKKMSLLESLQKEIKNLEANKTQLLYEAYEHVVRLEQIALNVVSMSTYVHLDFLIEEMEKKKDTKKVQKLKEMASEKDKGFLGGVRYMYRTLIKRKKTDARGTEV</sequence>
<name>A0AAW1FBJ9_ZOAVI</name>
<dbReference type="PANTHER" id="PTHR32046:SF11">
    <property type="entry name" value="IMMUNE-ASSOCIATED NUCLEOTIDE-BINDING PROTEIN 10-LIKE"/>
    <property type="match status" value="1"/>
</dbReference>
<protein>
    <recommendedName>
        <fullName evidence="3">Septin-type G domain-containing protein</fullName>
    </recommendedName>
</protein>
<feature type="coiled-coil region" evidence="2">
    <location>
        <begin position="297"/>
        <end position="327"/>
    </location>
</feature>
<dbReference type="Pfam" id="PF00735">
    <property type="entry name" value="Septin"/>
    <property type="match status" value="1"/>
</dbReference>
<evidence type="ECO:0000256" key="2">
    <source>
        <dbReference type="SAM" id="Coils"/>
    </source>
</evidence>
<keyword evidence="1" id="KW-0342">GTP-binding</keyword>
<evidence type="ECO:0000256" key="1">
    <source>
        <dbReference type="RuleBase" id="RU004560"/>
    </source>
</evidence>
<keyword evidence="2" id="KW-0175">Coiled coil</keyword>
<evidence type="ECO:0000313" key="5">
    <source>
        <dbReference type="Proteomes" id="UP001488805"/>
    </source>
</evidence>
<dbReference type="PROSITE" id="PS00675">
    <property type="entry name" value="SIGMA54_INTERACT_1"/>
    <property type="match status" value="1"/>
</dbReference>
<dbReference type="EMBL" id="JBCEZU010000078">
    <property type="protein sequence ID" value="KAK9532103.1"/>
    <property type="molecule type" value="Genomic_DNA"/>
</dbReference>
<dbReference type="InterPro" id="IPR025662">
    <property type="entry name" value="Sigma_54_int_dom_ATP-bd_1"/>
</dbReference>
<dbReference type="SUPFAM" id="SSF52540">
    <property type="entry name" value="P-loop containing nucleoside triphosphate hydrolases"/>
    <property type="match status" value="2"/>
</dbReference>
<dbReference type="Gene3D" id="3.40.50.300">
    <property type="entry name" value="P-loop containing nucleotide triphosphate hydrolases"/>
    <property type="match status" value="1"/>
</dbReference>
<dbReference type="Proteomes" id="UP001488805">
    <property type="component" value="Unassembled WGS sequence"/>
</dbReference>
<reference evidence="4 5" key="1">
    <citation type="journal article" date="2024" name="Genome Biol. Evol.">
        <title>Chromosome-level genome assembly of the viviparous eelpout Zoarces viviparus.</title>
        <authorList>
            <person name="Fuhrmann N."/>
            <person name="Brasseur M.V."/>
            <person name="Bakowski C.E."/>
            <person name="Podsiadlowski L."/>
            <person name="Prost S."/>
            <person name="Krehenwinkel H."/>
            <person name="Mayer C."/>
        </authorList>
    </citation>
    <scope>NUCLEOTIDE SEQUENCE [LARGE SCALE GENOMIC DNA]</scope>
    <source>
        <strain evidence="4">NO-MEL_2022_Ind0_liver</strain>
    </source>
</reference>
<dbReference type="AlphaFoldDB" id="A0AAW1FBJ9"/>
<feature type="coiled-coil region" evidence="2">
    <location>
        <begin position="430"/>
        <end position="464"/>
    </location>
</feature>
<comment type="caution">
    <text evidence="4">The sequence shown here is derived from an EMBL/GenBank/DDBJ whole genome shotgun (WGS) entry which is preliminary data.</text>
</comment>
<evidence type="ECO:0000313" key="4">
    <source>
        <dbReference type="EMBL" id="KAK9532103.1"/>
    </source>
</evidence>
<feature type="domain" description="Septin-type G" evidence="3">
    <location>
        <begin position="58"/>
        <end position="137"/>
    </location>
</feature>
<dbReference type="GO" id="GO:0005525">
    <property type="term" value="F:GTP binding"/>
    <property type="evidence" value="ECO:0007669"/>
    <property type="project" value="UniProtKB-KW"/>
</dbReference>
<comment type="similarity">
    <text evidence="1">Belongs to the TRAFAC class TrmE-Era-EngA-EngB-Septin-like GTPase superfamily. Septin GTPase family.</text>
</comment>
<dbReference type="InterPro" id="IPR027417">
    <property type="entry name" value="P-loop_NTPase"/>
</dbReference>
<dbReference type="InterPro" id="IPR030379">
    <property type="entry name" value="G_SEPTIN_dom"/>
</dbReference>
<keyword evidence="5" id="KW-1185">Reference proteome</keyword>
<dbReference type="PANTHER" id="PTHR32046">
    <property type="entry name" value="G DOMAIN-CONTAINING PROTEIN"/>
    <property type="match status" value="1"/>
</dbReference>
<keyword evidence="1" id="KW-0547">Nucleotide-binding</keyword>
<proteinExistence type="inferred from homology"/>
<organism evidence="4 5">
    <name type="scientific">Zoarces viviparus</name>
    <name type="common">Viviparous eelpout</name>
    <name type="synonym">Blennius viviparus</name>
    <dbReference type="NCBI Taxonomy" id="48416"/>
    <lineage>
        <taxon>Eukaryota</taxon>
        <taxon>Metazoa</taxon>
        <taxon>Chordata</taxon>
        <taxon>Craniata</taxon>
        <taxon>Vertebrata</taxon>
        <taxon>Euteleostomi</taxon>
        <taxon>Actinopterygii</taxon>
        <taxon>Neopterygii</taxon>
        <taxon>Teleostei</taxon>
        <taxon>Neoteleostei</taxon>
        <taxon>Acanthomorphata</taxon>
        <taxon>Eupercaria</taxon>
        <taxon>Perciformes</taxon>
        <taxon>Cottioidei</taxon>
        <taxon>Zoarcales</taxon>
        <taxon>Zoarcidae</taxon>
        <taxon>Zoarcinae</taxon>
        <taxon>Zoarces</taxon>
    </lineage>
</organism>